<gene>
    <name evidence="2" type="ORF">Naga_100221g7</name>
</gene>
<proteinExistence type="predicted"/>
<reference evidence="2 3" key="1">
    <citation type="journal article" date="2014" name="Mol. Plant">
        <title>Chromosome Scale Genome Assembly and Transcriptome Profiling of Nannochloropsis gaditana in Nitrogen Depletion.</title>
        <authorList>
            <person name="Corteggiani Carpinelli E."/>
            <person name="Telatin A."/>
            <person name="Vitulo N."/>
            <person name="Forcato C."/>
            <person name="D'Angelo M."/>
            <person name="Schiavon R."/>
            <person name="Vezzi A."/>
            <person name="Giacometti G.M."/>
            <person name="Morosinotto T."/>
            <person name="Valle G."/>
        </authorList>
    </citation>
    <scope>NUCLEOTIDE SEQUENCE [LARGE SCALE GENOMIC DNA]</scope>
    <source>
        <strain evidence="2 3">B-31</strain>
    </source>
</reference>
<dbReference type="AlphaFoldDB" id="W7T1X3"/>
<feature type="compositionally biased region" description="Polar residues" evidence="1">
    <location>
        <begin position="1"/>
        <end position="14"/>
    </location>
</feature>
<evidence type="ECO:0008006" key="4">
    <source>
        <dbReference type="Google" id="ProtNLM"/>
    </source>
</evidence>
<dbReference type="OrthoDB" id="10339269at2759"/>
<feature type="region of interest" description="Disordered" evidence="1">
    <location>
        <begin position="229"/>
        <end position="249"/>
    </location>
</feature>
<feature type="compositionally biased region" description="Polar residues" evidence="1">
    <location>
        <begin position="49"/>
        <end position="64"/>
    </location>
</feature>
<dbReference type="Proteomes" id="UP000019335">
    <property type="component" value="Unassembled WGS sequence"/>
</dbReference>
<organism evidence="2 3">
    <name type="scientific">Nannochloropsis gaditana</name>
    <dbReference type="NCBI Taxonomy" id="72520"/>
    <lineage>
        <taxon>Eukaryota</taxon>
        <taxon>Sar</taxon>
        <taxon>Stramenopiles</taxon>
        <taxon>Ochrophyta</taxon>
        <taxon>Eustigmatophyceae</taxon>
        <taxon>Eustigmatales</taxon>
        <taxon>Monodopsidaceae</taxon>
        <taxon>Nannochloropsis</taxon>
    </lineage>
</organism>
<sequence length="428" mass="47775">MSNGNGTHISSSSPHGKRRRPEDEGEGGCEKKIANAHHPHGQDGPDFSPSRTSTSLHPFSPSTLSSVPIISQNSSSWRHCSYFRFGRCTRLGPAPYTCSFLHEACPHGIDCLDYQHCRKGHPRAWEDKREWSRPCRRLRLTGRCPYQAKDGKDECRYQHVMCQEGKDCQNGSCQWGHPRAWRCKGCEKCGGGQEGQGVVGAGVLLLSPSHCPDEFDLVLVAEEGRNGVSGREWGEMGGRSGPHPEPDSEDREAIAAVAARELEEETAGTVRVAPVRLVTCPFVDIGIFHRYRCYVLAVAKEEASVGVFQRARKKPGLPRAWRETCDMKRFPLQRVVEEMGAKGRRRRDGGNEVVERREEEEKDKLKKMDEGQEEGEDGEEDGEEEGEEEGVLLGDYIYSHKGKAHLLASRAKEVLTAAFRQGMLDSYV</sequence>
<evidence type="ECO:0000313" key="2">
    <source>
        <dbReference type="EMBL" id="EWM21045.1"/>
    </source>
</evidence>
<evidence type="ECO:0000256" key="1">
    <source>
        <dbReference type="SAM" id="MobiDB-lite"/>
    </source>
</evidence>
<keyword evidence="3" id="KW-1185">Reference proteome</keyword>
<feature type="compositionally biased region" description="Basic and acidic residues" evidence="1">
    <location>
        <begin position="348"/>
        <end position="370"/>
    </location>
</feature>
<dbReference type="EMBL" id="AZIL01002680">
    <property type="protein sequence ID" value="EWM21045.1"/>
    <property type="molecule type" value="Genomic_DNA"/>
</dbReference>
<name>W7T1X3_9STRA</name>
<comment type="caution">
    <text evidence="2">The sequence shown here is derived from an EMBL/GenBank/DDBJ whole genome shotgun (WGS) entry which is preliminary data.</text>
</comment>
<feature type="compositionally biased region" description="Acidic residues" evidence="1">
    <location>
        <begin position="371"/>
        <end position="390"/>
    </location>
</feature>
<feature type="region of interest" description="Disordered" evidence="1">
    <location>
        <begin position="1"/>
        <end position="67"/>
    </location>
</feature>
<evidence type="ECO:0000313" key="3">
    <source>
        <dbReference type="Proteomes" id="UP000019335"/>
    </source>
</evidence>
<feature type="region of interest" description="Disordered" evidence="1">
    <location>
        <begin position="341"/>
        <end position="391"/>
    </location>
</feature>
<protein>
    <recommendedName>
        <fullName evidence="4">Nudix hydrolase domain-containing protein</fullName>
    </recommendedName>
</protein>
<accession>W7T1X3</accession>